<dbReference type="Proteomes" id="UP000194236">
    <property type="component" value="Unassembled WGS sequence"/>
</dbReference>
<protein>
    <submittedName>
        <fullName evidence="2">Uncharacterized protein</fullName>
    </submittedName>
</protein>
<feature type="coiled-coil region" evidence="1">
    <location>
        <begin position="23"/>
        <end position="89"/>
    </location>
</feature>
<name>A0A1Y3B8C0_EURMA</name>
<organism evidence="2 3">
    <name type="scientific">Euroglyphus maynei</name>
    <name type="common">Mayne's house dust mite</name>
    <dbReference type="NCBI Taxonomy" id="6958"/>
    <lineage>
        <taxon>Eukaryota</taxon>
        <taxon>Metazoa</taxon>
        <taxon>Ecdysozoa</taxon>
        <taxon>Arthropoda</taxon>
        <taxon>Chelicerata</taxon>
        <taxon>Arachnida</taxon>
        <taxon>Acari</taxon>
        <taxon>Acariformes</taxon>
        <taxon>Sarcoptiformes</taxon>
        <taxon>Astigmata</taxon>
        <taxon>Psoroptidia</taxon>
        <taxon>Analgoidea</taxon>
        <taxon>Pyroglyphidae</taxon>
        <taxon>Pyroglyphinae</taxon>
        <taxon>Euroglyphus</taxon>
    </lineage>
</organism>
<comment type="caution">
    <text evidence="2">The sequence shown here is derived from an EMBL/GenBank/DDBJ whole genome shotgun (WGS) entry which is preliminary data.</text>
</comment>
<proteinExistence type="predicted"/>
<dbReference type="EMBL" id="MUJZ01041708">
    <property type="protein sequence ID" value="OTF75495.1"/>
    <property type="molecule type" value="Genomic_DNA"/>
</dbReference>
<dbReference type="AlphaFoldDB" id="A0A1Y3B8C0"/>
<keyword evidence="1" id="KW-0175">Coiled coil</keyword>
<evidence type="ECO:0000313" key="3">
    <source>
        <dbReference type="Proteomes" id="UP000194236"/>
    </source>
</evidence>
<accession>A0A1Y3B8C0</accession>
<evidence type="ECO:0000313" key="2">
    <source>
        <dbReference type="EMBL" id="OTF75495.1"/>
    </source>
</evidence>
<keyword evidence="3" id="KW-1185">Reference proteome</keyword>
<evidence type="ECO:0000256" key="1">
    <source>
        <dbReference type="SAM" id="Coils"/>
    </source>
</evidence>
<sequence>MLLKQVDELCQKDVQSDSIVQKNNELKGQLSFVQQQYEKVANELETLKCSKKDIDDRFQSINRQLEQSRQELDKQKLEHSNEIDRINKTFFGM</sequence>
<gene>
    <name evidence="2" type="ORF">BLA29_014275</name>
</gene>
<reference evidence="2 3" key="1">
    <citation type="submission" date="2017-03" db="EMBL/GenBank/DDBJ databases">
        <title>Genome Survey of Euroglyphus maynei.</title>
        <authorList>
            <person name="Arlian L.G."/>
            <person name="Morgan M.S."/>
            <person name="Rider S.D."/>
        </authorList>
    </citation>
    <scope>NUCLEOTIDE SEQUENCE [LARGE SCALE GENOMIC DNA]</scope>
    <source>
        <strain evidence="2">Arlian Lab</strain>
        <tissue evidence="2">Whole body</tissue>
    </source>
</reference>